<organism evidence="2 3">
    <name type="scientific">Pedobacter cryophilus</name>
    <dbReference type="NCBI Taxonomy" id="2571271"/>
    <lineage>
        <taxon>Bacteria</taxon>
        <taxon>Pseudomonadati</taxon>
        <taxon>Bacteroidota</taxon>
        <taxon>Sphingobacteriia</taxon>
        <taxon>Sphingobacteriales</taxon>
        <taxon>Sphingobacteriaceae</taxon>
        <taxon>Pedobacter</taxon>
    </lineage>
</organism>
<dbReference type="InterPro" id="IPR035093">
    <property type="entry name" value="RelE/ParE_toxin_dom_sf"/>
</dbReference>
<sequence length="91" mass="11067">MIFKESFLNRLKSQIHYISLDSNNRAIKFKKDLFLKIREIPTKPYSFRKSIYFEDELIRDLIFKGYTIVFRINNQTIEVFGLINYHENLND</sequence>
<protein>
    <submittedName>
        <fullName evidence="2">Type II toxin-antitoxin system RelE/ParE family toxin</fullName>
    </submittedName>
</protein>
<proteinExistence type="predicted"/>
<dbReference type="Gene3D" id="3.30.2310.20">
    <property type="entry name" value="RelE-like"/>
    <property type="match status" value="1"/>
</dbReference>
<name>A0A4V5P036_9SPHI</name>
<keyword evidence="3" id="KW-1185">Reference proteome</keyword>
<dbReference type="Proteomes" id="UP000308181">
    <property type="component" value="Unassembled WGS sequence"/>
</dbReference>
<accession>A0A4V5P036</accession>
<evidence type="ECO:0000256" key="1">
    <source>
        <dbReference type="ARBA" id="ARBA00022649"/>
    </source>
</evidence>
<comment type="caution">
    <text evidence="2">The sequence shown here is derived from an EMBL/GenBank/DDBJ whole genome shotgun (WGS) entry which is preliminary data.</text>
</comment>
<evidence type="ECO:0000313" key="3">
    <source>
        <dbReference type="Proteomes" id="UP000308181"/>
    </source>
</evidence>
<dbReference type="Pfam" id="PF05016">
    <property type="entry name" value="ParE_toxin"/>
    <property type="match status" value="1"/>
</dbReference>
<reference evidence="2 3" key="1">
    <citation type="submission" date="2019-04" db="EMBL/GenBank/DDBJ databases">
        <title>Pedobacter sp. AR-3-17 sp. nov., isolated from Arctic soil.</title>
        <authorList>
            <person name="Dahal R.H."/>
            <person name="Kim D.-U."/>
        </authorList>
    </citation>
    <scope>NUCLEOTIDE SEQUENCE [LARGE SCALE GENOMIC DNA]</scope>
    <source>
        <strain evidence="2 3">AR-3-17</strain>
    </source>
</reference>
<keyword evidence="1" id="KW-1277">Toxin-antitoxin system</keyword>
<dbReference type="EMBL" id="SWBP01000006">
    <property type="protein sequence ID" value="TKB96080.1"/>
    <property type="molecule type" value="Genomic_DNA"/>
</dbReference>
<dbReference type="AlphaFoldDB" id="A0A4V5P036"/>
<dbReference type="OrthoDB" id="1362197at2"/>
<dbReference type="InterPro" id="IPR007712">
    <property type="entry name" value="RelE/ParE_toxin"/>
</dbReference>
<evidence type="ECO:0000313" key="2">
    <source>
        <dbReference type="EMBL" id="TKB96080.1"/>
    </source>
</evidence>
<gene>
    <name evidence="2" type="ORF">FA046_15150</name>
</gene>
<dbReference type="RefSeq" id="WP_136827457.1">
    <property type="nucleotide sequence ID" value="NZ_SWBP01000006.1"/>
</dbReference>